<evidence type="ECO:0000313" key="3">
    <source>
        <dbReference type="Proteomes" id="UP000641025"/>
    </source>
</evidence>
<sequence length="280" mass="30781">MSSLPSTLGVNVFTAPEKALVGERPRPLGPPMAFDPMTSTLIFGENDAVLVDTLATVAEAEALANWVALHHRNLTTIYITHGHIDHYSGLSVLLQRFPQARAIATPKSVELMRGDVPMMPLFRKWWPGQLPAAITLPEAYDSDVFTLEGHELRIIEQGRTDAVDSTSLHVPSIDLVVGGDVLYNECHMYVGDTTPESRENWIAALDRLAALNPKIAVAGHKKPGAPDTPAAIEKSKRYLTDFGRLQKSASSDRELFDAMTELYPDFVSHQAWLMFGLQAP</sequence>
<dbReference type="InterPro" id="IPR050855">
    <property type="entry name" value="NDM-1-like"/>
</dbReference>
<dbReference type="InterPro" id="IPR001279">
    <property type="entry name" value="Metallo-B-lactamas"/>
</dbReference>
<proteinExistence type="predicted"/>
<dbReference type="SMART" id="SM00849">
    <property type="entry name" value="Lactamase_B"/>
    <property type="match status" value="1"/>
</dbReference>
<feature type="domain" description="Metallo-beta-lactamase" evidence="1">
    <location>
        <begin position="36"/>
        <end position="220"/>
    </location>
</feature>
<dbReference type="CDD" id="cd07739">
    <property type="entry name" value="metallo-hydrolase-like_MBL-fold"/>
    <property type="match status" value="1"/>
</dbReference>
<protein>
    <submittedName>
        <fullName evidence="2">MBL fold metallo-hydrolase</fullName>
    </submittedName>
</protein>
<organism evidence="2 3">
    <name type="scientific">Geomonas propionica</name>
    <dbReference type="NCBI Taxonomy" id="2798582"/>
    <lineage>
        <taxon>Bacteria</taxon>
        <taxon>Pseudomonadati</taxon>
        <taxon>Thermodesulfobacteriota</taxon>
        <taxon>Desulfuromonadia</taxon>
        <taxon>Geobacterales</taxon>
        <taxon>Geobacteraceae</taxon>
        <taxon>Geomonas</taxon>
    </lineage>
</organism>
<accession>A0ABS0YLE6</accession>
<gene>
    <name evidence="2" type="ORF">JFN90_01445</name>
</gene>
<dbReference type="Proteomes" id="UP000641025">
    <property type="component" value="Unassembled WGS sequence"/>
</dbReference>
<evidence type="ECO:0000259" key="1">
    <source>
        <dbReference type="SMART" id="SM00849"/>
    </source>
</evidence>
<name>A0ABS0YLE6_9BACT</name>
<dbReference type="InterPro" id="IPR036866">
    <property type="entry name" value="RibonucZ/Hydroxyglut_hydro"/>
</dbReference>
<dbReference type="SUPFAM" id="SSF56281">
    <property type="entry name" value="Metallo-hydrolase/oxidoreductase"/>
    <property type="match status" value="1"/>
</dbReference>
<dbReference type="RefSeq" id="WP_199393321.1">
    <property type="nucleotide sequence ID" value="NZ_JAEMHK010000001.1"/>
</dbReference>
<dbReference type="PANTHER" id="PTHR42951">
    <property type="entry name" value="METALLO-BETA-LACTAMASE DOMAIN-CONTAINING"/>
    <property type="match status" value="1"/>
</dbReference>
<dbReference type="Pfam" id="PF00753">
    <property type="entry name" value="Lactamase_B"/>
    <property type="match status" value="1"/>
</dbReference>
<reference evidence="2 3" key="1">
    <citation type="submission" date="2020-12" db="EMBL/GenBank/DDBJ databases">
        <title>Geomonas sp. Red259, isolated from paddy soil.</title>
        <authorList>
            <person name="Xu Z."/>
            <person name="Zhang Z."/>
            <person name="Masuda Y."/>
            <person name="Itoh H."/>
            <person name="Senoo K."/>
        </authorList>
    </citation>
    <scope>NUCLEOTIDE SEQUENCE [LARGE SCALE GENOMIC DNA]</scope>
    <source>
        <strain evidence="2 3">Red259</strain>
    </source>
</reference>
<dbReference type="PANTHER" id="PTHR42951:SF14">
    <property type="entry name" value="METALLO-BETA-LACTAMASE SUPERFAMILY PROTEIN"/>
    <property type="match status" value="1"/>
</dbReference>
<keyword evidence="3" id="KW-1185">Reference proteome</keyword>
<evidence type="ECO:0000313" key="2">
    <source>
        <dbReference type="EMBL" id="MBJ6798794.1"/>
    </source>
</evidence>
<comment type="caution">
    <text evidence="2">The sequence shown here is derived from an EMBL/GenBank/DDBJ whole genome shotgun (WGS) entry which is preliminary data.</text>
</comment>
<dbReference type="EMBL" id="JAEMHK010000001">
    <property type="protein sequence ID" value="MBJ6798794.1"/>
    <property type="molecule type" value="Genomic_DNA"/>
</dbReference>
<dbReference type="Gene3D" id="3.60.15.10">
    <property type="entry name" value="Ribonuclease Z/Hydroxyacylglutathione hydrolase-like"/>
    <property type="match status" value="1"/>
</dbReference>